<dbReference type="Proteomes" id="UP001152562">
    <property type="component" value="Unassembled WGS sequence"/>
</dbReference>
<dbReference type="EMBL" id="CALOZG010000020">
    <property type="protein sequence ID" value="CAH4031933.1"/>
    <property type="molecule type" value="Genomic_DNA"/>
</dbReference>
<comment type="caution">
    <text evidence="1">The sequence shown here is derived from an EMBL/GenBank/DDBJ whole genome shotgun (WGS) entry which is preliminary data.</text>
</comment>
<name>A0A9P0XEH2_PIEBR</name>
<protein>
    <submittedName>
        <fullName evidence="1">Uncharacterized protein</fullName>
    </submittedName>
</protein>
<reference evidence="1" key="1">
    <citation type="submission" date="2022-05" db="EMBL/GenBank/DDBJ databases">
        <authorList>
            <person name="Okamura Y."/>
        </authorList>
    </citation>
    <scope>NUCLEOTIDE SEQUENCE</scope>
</reference>
<dbReference type="AlphaFoldDB" id="A0A9P0XEH2"/>
<organism evidence="1 2">
    <name type="scientific">Pieris brassicae</name>
    <name type="common">White butterfly</name>
    <name type="synonym">Large white butterfly</name>
    <dbReference type="NCBI Taxonomy" id="7116"/>
    <lineage>
        <taxon>Eukaryota</taxon>
        <taxon>Metazoa</taxon>
        <taxon>Ecdysozoa</taxon>
        <taxon>Arthropoda</taxon>
        <taxon>Hexapoda</taxon>
        <taxon>Insecta</taxon>
        <taxon>Pterygota</taxon>
        <taxon>Neoptera</taxon>
        <taxon>Endopterygota</taxon>
        <taxon>Lepidoptera</taxon>
        <taxon>Glossata</taxon>
        <taxon>Ditrysia</taxon>
        <taxon>Papilionoidea</taxon>
        <taxon>Pieridae</taxon>
        <taxon>Pierinae</taxon>
        <taxon>Pieris</taxon>
    </lineage>
</organism>
<sequence>MSRDLFAKADEICNVIKDVVDLGRQINLEVDSDDVQELLDSHNEELTIDELITMREHEEEIDNHDSLDPVPLEDQMTVGNLTEALMTGSEMEVETAAMHHALLWHQLEEAKDNIVNSENSHQ</sequence>
<gene>
    <name evidence="1" type="ORF">PIBRA_LOCUS8385</name>
</gene>
<accession>A0A9P0XEH2</accession>
<evidence type="ECO:0000313" key="1">
    <source>
        <dbReference type="EMBL" id="CAH4031933.1"/>
    </source>
</evidence>
<evidence type="ECO:0000313" key="2">
    <source>
        <dbReference type="Proteomes" id="UP001152562"/>
    </source>
</evidence>
<keyword evidence="2" id="KW-1185">Reference proteome</keyword>
<proteinExistence type="predicted"/>